<reference evidence="2" key="1">
    <citation type="journal article" date="2023" name="Commun. Biol.">
        <title>Genome analysis of Parmales, the sister group of diatoms, reveals the evolutionary specialization of diatoms from phago-mixotrophs to photoautotrophs.</title>
        <authorList>
            <person name="Ban H."/>
            <person name="Sato S."/>
            <person name="Yoshikawa S."/>
            <person name="Yamada K."/>
            <person name="Nakamura Y."/>
            <person name="Ichinomiya M."/>
            <person name="Sato N."/>
            <person name="Blanc-Mathieu R."/>
            <person name="Endo H."/>
            <person name="Kuwata A."/>
            <person name="Ogata H."/>
        </authorList>
    </citation>
    <scope>NUCLEOTIDE SEQUENCE [LARGE SCALE GENOMIC DNA]</scope>
    <source>
        <strain evidence="2">NIES 3700</strain>
    </source>
</reference>
<evidence type="ECO:0000313" key="1">
    <source>
        <dbReference type="EMBL" id="GMH79387.1"/>
    </source>
</evidence>
<dbReference type="Proteomes" id="UP001165122">
    <property type="component" value="Unassembled WGS sequence"/>
</dbReference>
<evidence type="ECO:0008006" key="3">
    <source>
        <dbReference type="Google" id="ProtNLM"/>
    </source>
</evidence>
<dbReference type="SUPFAM" id="SSF48452">
    <property type="entry name" value="TPR-like"/>
    <property type="match status" value="1"/>
</dbReference>
<evidence type="ECO:0000313" key="2">
    <source>
        <dbReference type="Proteomes" id="UP001165122"/>
    </source>
</evidence>
<dbReference type="Pfam" id="PF13374">
    <property type="entry name" value="TPR_10"/>
    <property type="match status" value="1"/>
</dbReference>
<gene>
    <name evidence="1" type="ORF">TrLO_g3592</name>
</gene>
<dbReference type="InterPro" id="IPR053137">
    <property type="entry name" value="NLR-like"/>
</dbReference>
<sequence>MAEHDWRARAMADVVEEIERARERRGLRKQFDGNEEAYLRWKEVFDVLEIGNARDVGPDLPLEQQVLMITKSEDLLKLRALAKLCSTGLNKKNDPRNLEILDACAALGAAGNWVEDFDDLIRYYKRVKEGYEEQLGHGDTKTLDVTRSLIYNASGARTEGERIEKFRDLLKRCERALGEENVVTLDTFSSLDNRMKENGQFEEAKEVHEKCLAGRMKVLGEDHKDMLDMVHNLGAAYVELKSYENALGY</sequence>
<dbReference type="Gene3D" id="1.25.40.10">
    <property type="entry name" value="Tetratricopeptide repeat domain"/>
    <property type="match status" value="1"/>
</dbReference>
<organism evidence="1 2">
    <name type="scientific">Triparma laevis f. longispina</name>
    <dbReference type="NCBI Taxonomy" id="1714387"/>
    <lineage>
        <taxon>Eukaryota</taxon>
        <taxon>Sar</taxon>
        <taxon>Stramenopiles</taxon>
        <taxon>Ochrophyta</taxon>
        <taxon>Bolidophyceae</taxon>
        <taxon>Parmales</taxon>
        <taxon>Triparmaceae</taxon>
        <taxon>Triparma</taxon>
    </lineage>
</organism>
<dbReference type="EMBL" id="BRXW01000917">
    <property type="protein sequence ID" value="GMH79387.1"/>
    <property type="molecule type" value="Genomic_DNA"/>
</dbReference>
<dbReference type="InterPro" id="IPR011990">
    <property type="entry name" value="TPR-like_helical_dom_sf"/>
</dbReference>
<dbReference type="AlphaFoldDB" id="A0A9W7B1I7"/>
<name>A0A9W7B1I7_9STRA</name>
<protein>
    <recommendedName>
        <fullName evidence="3">Kinesin light chain</fullName>
    </recommendedName>
</protein>
<accession>A0A9W7B1I7</accession>
<dbReference type="OrthoDB" id="539810at2759"/>
<comment type="caution">
    <text evidence="1">The sequence shown here is derived from an EMBL/GenBank/DDBJ whole genome shotgun (WGS) entry which is preliminary data.</text>
</comment>
<dbReference type="PANTHER" id="PTHR46082:SF6">
    <property type="entry name" value="AAA+ ATPASE DOMAIN-CONTAINING PROTEIN-RELATED"/>
    <property type="match status" value="1"/>
</dbReference>
<proteinExistence type="predicted"/>
<keyword evidence="2" id="KW-1185">Reference proteome</keyword>
<dbReference type="PANTHER" id="PTHR46082">
    <property type="entry name" value="ATP/GTP-BINDING PROTEIN-RELATED"/>
    <property type="match status" value="1"/>
</dbReference>